<keyword evidence="5" id="KW-1185">Reference proteome</keyword>
<dbReference type="RefSeq" id="WP_215240576.1">
    <property type="nucleotide sequence ID" value="NZ_CAJRAF010000002.1"/>
</dbReference>
<keyword evidence="2" id="KW-1133">Transmembrane helix</keyword>
<comment type="caution">
    <text evidence="4">The sequence shown here is derived from an EMBL/GenBank/DDBJ whole genome shotgun (WGS) entry which is preliminary data.</text>
</comment>
<dbReference type="PANTHER" id="PTHR46401:SF2">
    <property type="entry name" value="GLYCOSYLTRANSFERASE WBBK-RELATED"/>
    <property type="match status" value="1"/>
</dbReference>
<keyword evidence="2" id="KW-0812">Transmembrane</keyword>
<organism evidence="4 5">
    <name type="scientific">Dyadobacter helix</name>
    <dbReference type="NCBI Taxonomy" id="2822344"/>
    <lineage>
        <taxon>Bacteria</taxon>
        <taxon>Pseudomonadati</taxon>
        <taxon>Bacteroidota</taxon>
        <taxon>Cytophagia</taxon>
        <taxon>Cytophagales</taxon>
        <taxon>Spirosomataceae</taxon>
        <taxon>Dyadobacter</taxon>
    </lineage>
</organism>
<evidence type="ECO:0000313" key="5">
    <source>
        <dbReference type="Proteomes" id="UP000680038"/>
    </source>
</evidence>
<evidence type="ECO:0000256" key="1">
    <source>
        <dbReference type="ARBA" id="ARBA00022679"/>
    </source>
</evidence>
<dbReference type="SUPFAM" id="SSF53756">
    <property type="entry name" value="UDP-Glycosyltransferase/glycogen phosphorylase"/>
    <property type="match status" value="1"/>
</dbReference>
<keyword evidence="1 4" id="KW-0808">Transferase</keyword>
<protein>
    <submittedName>
        <fullName evidence="4">D-inositol-3-phosphate glycosyltransferase</fullName>
        <ecNumber evidence="4">2.4.1.250</ecNumber>
    </submittedName>
</protein>
<dbReference type="InterPro" id="IPR001296">
    <property type="entry name" value="Glyco_trans_1"/>
</dbReference>
<proteinExistence type="predicted"/>
<gene>
    <name evidence="4" type="primary">mshA_12</name>
    <name evidence="4" type="ORF">DYBT9275_04174</name>
</gene>
<dbReference type="EC" id="2.4.1.250" evidence="4"/>
<dbReference type="PANTHER" id="PTHR46401">
    <property type="entry name" value="GLYCOSYLTRANSFERASE WBBK-RELATED"/>
    <property type="match status" value="1"/>
</dbReference>
<dbReference type="GO" id="GO:0009103">
    <property type="term" value="P:lipopolysaccharide biosynthetic process"/>
    <property type="evidence" value="ECO:0007669"/>
    <property type="project" value="TreeGrafter"/>
</dbReference>
<evidence type="ECO:0000259" key="3">
    <source>
        <dbReference type="Pfam" id="PF00534"/>
    </source>
</evidence>
<keyword evidence="2" id="KW-0472">Membrane</keyword>
<dbReference type="Proteomes" id="UP000680038">
    <property type="component" value="Unassembled WGS sequence"/>
</dbReference>
<name>A0A916JES3_9BACT</name>
<dbReference type="Pfam" id="PF00534">
    <property type="entry name" value="Glycos_transf_1"/>
    <property type="match status" value="1"/>
</dbReference>
<dbReference type="EMBL" id="CAJRAF010000002">
    <property type="protein sequence ID" value="CAG5008006.1"/>
    <property type="molecule type" value="Genomic_DNA"/>
</dbReference>
<evidence type="ECO:0000256" key="2">
    <source>
        <dbReference type="SAM" id="Phobius"/>
    </source>
</evidence>
<dbReference type="GO" id="GO:0102710">
    <property type="term" value="F:D-inositol-3-phosphate glycosyltransferase activity"/>
    <property type="evidence" value="ECO:0007669"/>
    <property type="project" value="UniProtKB-EC"/>
</dbReference>
<sequence>MVQIKIKMVACLPVAGNDNPYQALMIEGLNQSGRLHAFNGVHDKFGGIIRTAWKYRPDYIHFDWITSYYQRRYAWASYLSMAVFFIQLVLVRNIWGTKFVWTLHNILPHNAEHIAMHRFCQRFFARRCEWIRIFSSHTLDRAASELNIPTHKFRVIPEGPYTTVYPNTITRNEARAYFGLPQDKMVFLYLGLIKPYKGISELLQAFHSIERQDKILIIAGRCMDPRYGREIKNEITPDVIFKDEFIPDHQLQYYFNAADMVVLPFLKIENSGSVILAMGFGKPVIAPMFGAVQERLCQQIDLLFTNHHQLHQKLLLSLDLSESILRNIGISNANQLKQFQWSDFAKAF</sequence>
<feature type="transmembrane region" description="Helical" evidence="2">
    <location>
        <begin position="75"/>
        <end position="95"/>
    </location>
</feature>
<dbReference type="Gene3D" id="3.40.50.2000">
    <property type="entry name" value="Glycogen Phosphorylase B"/>
    <property type="match status" value="2"/>
</dbReference>
<feature type="domain" description="Glycosyl transferase family 1" evidence="3">
    <location>
        <begin position="171"/>
        <end position="300"/>
    </location>
</feature>
<evidence type="ECO:0000313" key="4">
    <source>
        <dbReference type="EMBL" id="CAG5008006.1"/>
    </source>
</evidence>
<reference evidence="4" key="1">
    <citation type="submission" date="2021-04" db="EMBL/GenBank/DDBJ databases">
        <authorList>
            <person name="Rodrigo-Torres L."/>
            <person name="Arahal R. D."/>
            <person name="Lucena T."/>
        </authorList>
    </citation>
    <scope>NUCLEOTIDE SEQUENCE</scope>
    <source>
        <strain evidence="4">CECT 9275</strain>
    </source>
</reference>
<keyword evidence="4" id="KW-0328">Glycosyltransferase</keyword>
<dbReference type="AlphaFoldDB" id="A0A916JES3"/>
<accession>A0A916JES3</accession>